<dbReference type="Proteomes" id="UP000077202">
    <property type="component" value="Unassembled WGS sequence"/>
</dbReference>
<dbReference type="PANTHER" id="PTHR13421">
    <property type="entry name" value="SNRNA-ACTIVATING PROTEIN COMPLEX SUBUNIT 3"/>
    <property type="match status" value="1"/>
</dbReference>
<organism evidence="9 10">
    <name type="scientific">Marchantia polymorpha subsp. ruderalis</name>
    <dbReference type="NCBI Taxonomy" id="1480154"/>
    <lineage>
        <taxon>Eukaryota</taxon>
        <taxon>Viridiplantae</taxon>
        <taxon>Streptophyta</taxon>
        <taxon>Embryophyta</taxon>
        <taxon>Marchantiophyta</taxon>
        <taxon>Marchantiopsida</taxon>
        <taxon>Marchantiidae</taxon>
        <taxon>Marchantiales</taxon>
        <taxon>Marchantiaceae</taxon>
        <taxon>Marchantia</taxon>
    </lineage>
</organism>
<dbReference type="GO" id="GO:0019185">
    <property type="term" value="C:snRNA-activating protein complex"/>
    <property type="evidence" value="ECO:0007669"/>
    <property type="project" value="TreeGrafter"/>
</dbReference>
<dbReference type="EMBL" id="LVLJ01001741">
    <property type="protein sequence ID" value="OAE28324.1"/>
    <property type="molecule type" value="Genomic_DNA"/>
</dbReference>
<feature type="compositionally biased region" description="Basic residues" evidence="8">
    <location>
        <begin position="180"/>
        <end position="191"/>
    </location>
</feature>
<evidence type="ECO:0000256" key="3">
    <source>
        <dbReference type="ARBA" id="ARBA00023015"/>
    </source>
</evidence>
<evidence type="ECO:0000256" key="7">
    <source>
        <dbReference type="SAM" id="Coils"/>
    </source>
</evidence>
<keyword evidence="4" id="KW-0238">DNA-binding</keyword>
<comment type="caution">
    <text evidence="9">The sequence shown here is derived from an EMBL/GenBank/DDBJ whole genome shotgun (WGS) entry which is preliminary data.</text>
</comment>
<comment type="similarity">
    <text evidence="2">Belongs to the SNAPC3/SRD2 family.</text>
</comment>
<evidence type="ECO:0000256" key="8">
    <source>
        <dbReference type="SAM" id="MobiDB-lite"/>
    </source>
</evidence>
<name>A0A176W5L8_MARPO</name>
<keyword evidence="10" id="KW-1185">Reference proteome</keyword>
<protein>
    <submittedName>
        <fullName evidence="9">Uncharacterized protein</fullName>
    </submittedName>
</protein>
<dbReference type="GO" id="GO:0003681">
    <property type="term" value="F:bent DNA binding"/>
    <property type="evidence" value="ECO:0007669"/>
    <property type="project" value="TreeGrafter"/>
</dbReference>
<dbReference type="GO" id="GO:0001046">
    <property type="term" value="F:core promoter sequence-specific DNA binding"/>
    <property type="evidence" value="ECO:0007669"/>
    <property type="project" value="TreeGrafter"/>
</dbReference>
<evidence type="ECO:0000256" key="6">
    <source>
        <dbReference type="ARBA" id="ARBA00023242"/>
    </source>
</evidence>
<comment type="subcellular location">
    <subcellularLocation>
        <location evidence="1">Nucleus</location>
    </subcellularLocation>
</comment>
<dbReference type="PANTHER" id="PTHR13421:SF16">
    <property type="entry name" value="SNRNA-ACTIVATING PROTEIN COMPLEX SUBUNIT 3"/>
    <property type="match status" value="1"/>
</dbReference>
<evidence type="ECO:0000256" key="2">
    <source>
        <dbReference type="ARBA" id="ARBA00010410"/>
    </source>
</evidence>
<evidence type="ECO:0000256" key="4">
    <source>
        <dbReference type="ARBA" id="ARBA00023125"/>
    </source>
</evidence>
<dbReference type="GO" id="GO:0042795">
    <property type="term" value="P:snRNA transcription by RNA polymerase II"/>
    <property type="evidence" value="ECO:0007669"/>
    <property type="project" value="TreeGrafter"/>
</dbReference>
<reference evidence="9" key="1">
    <citation type="submission" date="2016-03" db="EMBL/GenBank/DDBJ databases">
        <title>Mechanisms controlling the formation of the plant cell surface in tip-growing cells are functionally conserved among land plants.</title>
        <authorList>
            <person name="Honkanen S."/>
            <person name="Jones V.A."/>
            <person name="Morieri G."/>
            <person name="Champion C."/>
            <person name="Hetherington A.J."/>
            <person name="Kelly S."/>
            <person name="Saint-Marcoux D."/>
            <person name="Proust H."/>
            <person name="Prescott H."/>
            <person name="Dolan L."/>
        </authorList>
    </citation>
    <scope>NUCLEOTIDE SEQUENCE [LARGE SCALE GENOMIC DNA]</scope>
    <source>
        <tissue evidence="9">Whole gametophyte</tissue>
    </source>
</reference>
<evidence type="ECO:0000313" key="9">
    <source>
        <dbReference type="EMBL" id="OAE28324.1"/>
    </source>
</evidence>
<dbReference type="InterPro" id="IPR022042">
    <property type="entry name" value="snRNA-activating_su3"/>
</dbReference>
<dbReference type="GO" id="GO:0005634">
    <property type="term" value="C:nucleus"/>
    <property type="evidence" value="ECO:0007669"/>
    <property type="project" value="UniProtKB-SubCell"/>
</dbReference>
<keyword evidence="5" id="KW-0804">Transcription</keyword>
<evidence type="ECO:0000256" key="1">
    <source>
        <dbReference type="ARBA" id="ARBA00004123"/>
    </source>
</evidence>
<keyword evidence="3" id="KW-0805">Transcription regulation</keyword>
<feature type="coiled-coil region" evidence="7">
    <location>
        <begin position="204"/>
        <end position="235"/>
    </location>
</feature>
<dbReference type="GO" id="GO:0001006">
    <property type="term" value="F:RNA polymerase III type 3 promoter sequence-specific DNA binding"/>
    <property type="evidence" value="ECO:0007669"/>
    <property type="project" value="TreeGrafter"/>
</dbReference>
<proteinExistence type="inferred from homology"/>
<dbReference type="GO" id="GO:0042796">
    <property type="term" value="P:snRNA transcription by RNA polymerase III"/>
    <property type="evidence" value="ECO:0007669"/>
    <property type="project" value="TreeGrafter"/>
</dbReference>
<evidence type="ECO:0000313" key="10">
    <source>
        <dbReference type="Proteomes" id="UP000077202"/>
    </source>
</evidence>
<gene>
    <name evidence="9" type="ORF">AXG93_2490s1140</name>
</gene>
<dbReference type="Pfam" id="PF12251">
    <property type="entry name" value="SNAPC3"/>
    <property type="match status" value="1"/>
</dbReference>
<dbReference type="GO" id="GO:0000978">
    <property type="term" value="F:RNA polymerase II cis-regulatory region sequence-specific DNA binding"/>
    <property type="evidence" value="ECO:0007669"/>
    <property type="project" value="TreeGrafter"/>
</dbReference>
<keyword evidence="6" id="KW-0539">Nucleus</keyword>
<sequence length="392" mass="44142">MEDKSLDWMDEGFEEDVQIDQDGFPIFPIQEIASEVDSTVITSKDRGRAGAAGAAGGPLAVPGFTSGRINVHNFRQSCGALLSTLKAGLADCSMEVDDICVSVDDLKVMTDAMLVEKALAEVLQGQSIVPVGENPQEKSSEDNGIGKEHITLTLLSIEGAAVAAENGNGNHSEQVNVCSKPRKNERGKKRGRPFDRNVRGALLMDDTDERRKEALERLKRERERARESVSLHSLRAKKERESLYKKIQTPLRTLKFLNSILKTPKLASKTEFQPMVDGEVLITIEIYDSIKRYLKDVFYNDMRHPKALDYSLPIRNWVREQAEVIEKWKALGGVDLRKRRWLGLPSCPRAKNPPTFLHNRMEDVCFADLECRIGAQFLYCHQVRNSFLQMLN</sequence>
<dbReference type="AlphaFoldDB" id="A0A176W5L8"/>
<evidence type="ECO:0000256" key="5">
    <source>
        <dbReference type="ARBA" id="ARBA00023163"/>
    </source>
</evidence>
<feature type="region of interest" description="Disordered" evidence="8">
    <location>
        <begin position="166"/>
        <end position="195"/>
    </location>
</feature>
<accession>A0A176W5L8</accession>
<keyword evidence="7" id="KW-0175">Coiled coil</keyword>